<dbReference type="InterPro" id="IPR038765">
    <property type="entry name" value="Papain-like_cys_pep_sf"/>
</dbReference>
<protein>
    <recommendedName>
        <fullName evidence="3">Permuted papain-like amidase enzyme, YaeF/YiiX, C92 family</fullName>
    </recommendedName>
</protein>
<dbReference type="SUPFAM" id="SSF54001">
    <property type="entry name" value="Cysteine proteinases"/>
    <property type="match status" value="1"/>
</dbReference>
<evidence type="ECO:0008006" key="3">
    <source>
        <dbReference type="Google" id="ProtNLM"/>
    </source>
</evidence>
<proteinExistence type="predicted"/>
<dbReference type="Proteomes" id="UP000651208">
    <property type="component" value="Unassembled WGS sequence"/>
</dbReference>
<dbReference type="Gene3D" id="3.90.1720.10">
    <property type="entry name" value="endopeptidase domain like (from Nostoc punctiforme)"/>
    <property type="match status" value="1"/>
</dbReference>
<dbReference type="EMBL" id="JABURY010000018">
    <property type="protein sequence ID" value="MBC9131393.1"/>
    <property type="molecule type" value="Genomic_DNA"/>
</dbReference>
<name>A0ABR7QYV1_9GAMM</name>
<reference evidence="1 2" key="1">
    <citation type="submission" date="2020-06" db="EMBL/GenBank/DDBJ databases">
        <title>Frischella cerana isolated from Apis cerana gut homogenate.</title>
        <authorList>
            <person name="Wolter L.A."/>
            <person name="Suenami S."/>
            <person name="Miyazaki R."/>
        </authorList>
    </citation>
    <scope>NUCLEOTIDE SEQUENCE [LARGE SCALE GENOMIC DNA]</scope>
    <source>
        <strain evidence="1 2">Ac13</strain>
    </source>
</reference>
<comment type="caution">
    <text evidence="1">The sequence shown here is derived from an EMBL/GenBank/DDBJ whole genome shotgun (WGS) entry which is preliminary data.</text>
</comment>
<keyword evidence="2" id="KW-1185">Reference proteome</keyword>
<evidence type="ECO:0000313" key="1">
    <source>
        <dbReference type="EMBL" id="MBC9131393.1"/>
    </source>
</evidence>
<accession>A0ABR7QYV1</accession>
<evidence type="ECO:0000313" key="2">
    <source>
        <dbReference type="Proteomes" id="UP000651208"/>
    </source>
</evidence>
<organism evidence="1 2">
    <name type="scientific">Frischella japonica</name>
    <dbReference type="NCBI Taxonomy" id="2741544"/>
    <lineage>
        <taxon>Bacteria</taxon>
        <taxon>Pseudomonadati</taxon>
        <taxon>Pseudomonadota</taxon>
        <taxon>Gammaproteobacteria</taxon>
        <taxon>Orbales</taxon>
        <taxon>Orbaceae</taxon>
        <taxon>Frischella</taxon>
    </lineage>
</organism>
<sequence length="185" mass="21109">MACQLSHPPQTVPNPSLIKIGDWIFRKGTQTDSLIVRQISGDEYSHIGMVVAVDPEIQIIHATTDDDHNHPNQVIISSLAEFITPKLAEKFAIARPNFLTTTQQQQIVNYLLTRKGASFIIAPKKDEHLYCTTLLSDAISRYYPDFKVEWQYVNFPLLNGFYLFPSAFAKHDDITWIYQSPAQTR</sequence>
<gene>
    <name evidence="1" type="ORF">FcAc13_08735</name>
</gene>
<dbReference type="RefSeq" id="WP_187755839.1">
    <property type="nucleotide sequence ID" value="NZ_JABURY010000018.1"/>
</dbReference>